<comment type="caution">
    <text evidence="2">The sequence shown here is derived from an EMBL/GenBank/DDBJ whole genome shotgun (WGS) entry which is preliminary data.</text>
</comment>
<dbReference type="Proteomes" id="UP000708208">
    <property type="component" value="Unassembled WGS sequence"/>
</dbReference>
<reference evidence="2" key="1">
    <citation type="submission" date="2021-06" db="EMBL/GenBank/DDBJ databases">
        <authorList>
            <person name="Hodson N. C."/>
            <person name="Mongue J. A."/>
            <person name="Jaron S. K."/>
        </authorList>
    </citation>
    <scope>NUCLEOTIDE SEQUENCE</scope>
</reference>
<proteinExistence type="predicted"/>
<gene>
    <name evidence="2" type="ORF">AFUS01_LOCUS24111</name>
</gene>
<accession>A0A8J2PGQ9</accession>
<dbReference type="EMBL" id="CAJVCH010297626">
    <property type="protein sequence ID" value="CAG7785489.1"/>
    <property type="molecule type" value="Genomic_DNA"/>
</dbReference>
<evidence type="ECO:0000313" key="3">
    <source>
        <dbReference type="Proteomes" id="UP000708208"/>
    </source>
</evidence>
<sequence>MVLTRSPSKTSPVPSTPTTKRKAPEETAETTAHFTPCKLNKLEFTFPSSHANKPHIPLNPADSTMDLNQLADLIKSNTVEFQKLSTDLKTEILGIKGDIAGIKNEIKVVEANLSLLVETKIQDVVSKFNSLESNLSSQSSAISDMQTKISCQDQLISELQAQTFHLKNNKNC</sequence>
<feature type="compositionally biased region" description="Low complexity" evidence="1">
    <location>
        <begin position="1"/>
        <end position="18"/>
    </location>
</feature>
<keyword evidence="3" id="KW-1185">Reference proteome</keyword>
<feature type="region of interest" description="Disordered" evidence="1">
    <location>
        <begin position="1"/>
        <end position="31"/>
    </location>
</feature>
<protein>
    <submittedName>
        <fullName evidence="2">Uncharacterized protein</fullName>
    </submittedName>
</protein>
<evidence type="ECO:0000256" key="1">
    <source>
        <dbReference type="SAM" id="MobiDB-lite"/>
    </source>
</evidence>
<name>A0A8J2PGQ9_9HEXA</name>
<evidence type="ECO:0000313" key="2">
    <source>
        <dbReference type="EMBL" id="CAG7785489.1"/>
    </source>
</evidence>
<dbReference type="AlphaFoldDB" id="A0A8J2PGQ9"/>
<organism evidence="2 3">
    <name type="scientific">Allacma fusca</name>
    <dbReference type="NCBI Taxonomy" id="39272"/>
    <lineage>
        <taxon>Eukaryota</taxon>
        <taxon>Metazoa</taxon>
        <taxon>Ecdysozoa</taxon>
        <taxon>Arthropoda</taxon>
        <taxon>Hexapoda</taxon>
        <taxon>Collembola</taxon>
        <taxon>Symphypleona</taxon>
        <taxon>Sminthuridae</taxon>
        <taxon>Allacma</taxon>
    </lineage>
</organism>